<sequence length="206" mass="23333">MIEQHETPLQNKSGQSKPDQNNTGQSKSGQSKSGQSKIQKPQTQPDIKDRLIGVGLYLSILVFGYIVMKIYNKLSYVDTPAFMYIDFFLSIVIGFFVAFVISLVSWLFIRKFSLFVNQIGKAYFNFCISMILWTIIITLTLGLAFLATGKMMNTQELEPNLLFIIFSAPVFALFFVFLFLLFSIIGAVMAGFGKVFHVPMSFKILR</sequence>
<reference evidence="7" key="1">
    <citation type="journal article" date="2022" name="Int. J. Mol. Sci.">
        <title>Phenotypic and genotypic virulence characterisation of Staphylococcus pettenkoferi strains isolated from human bloodstream and diabetic foot infections.</title>
        <authorList>
            <person name="Magnan C."/>
        </authorList>
    </citation>
    <scope>NUCLEOTIDE SEQUENCE</scope>
    <source>
        <strain evidence="7">NSP020P</strain>
    </source>
</reference>
<evidence type="ECO:0000256" key="4">
    <source>
        <dbReference type="ARBA" id="ARBA00023136"/>
    </source>
</evidence>
<feature type="transmembrane region" description="Helical" evidence="6">
    <location>
        <begin position="51"/>
        <end position="71"/>
    </location>
</feature>
<feature type="transmembrane region" description="Helical" evidence="6">
    <location>
        <begin position="130"/>
        <end position="149"/>
    </location>
</feature>
<dbReference type="Pfam" id="PF09685">
    <property type="entry name" value="MamF_MmsF"/>
    <property type="match status" value="1"/>
</dbReference>
<feature type="compositionally biased region" description="Low complexity" evidence="5">
    <location>
        <begin position="24"/>
        <end position="37"/>
    </location>
</feature>
<feature type="region of interest" description="Disordered" evidence="5">
    <location>
        <begin position="1"/>
        <end position="44"/>
    </location>
</feature>
<accession>A0A9Q4D4W8</accession>
<evidence type="ECO:0000256" key="2">
    <source>
        <dbReference type="ARBA" id="ARBA00022692"/>
    </source>
</evidence>
<dbReference type="RefSeq" id="WP_268210520.1">
    <property type="nucleotide sequence ID" value="NZ_JANSKK010000001.1"/>
</dbReference>
<comment type="subcellular location">
    <subcellularLocation>
        <location evidence="1">Membrane</location>
        <topology evidence="1">Multi-pass membrane protein</topology>
    </subcellularLocation>
</comment>
<comment type="caution">
    <text evidence="7">The sequence shown here is derived from an EMBL/GenBank/DDBJ whole genome shotgun (WGS) entry which is preliminary data.</text>
</comment>
<evidence type="ECO:0000313" key="8">
    <source>
        <dbReference type="Proteomes" id="UP001081438"/>
    </source>
</evidence>
<dbReference type="Proteomes" id="UP001081438">
    <property type="component" value="Unassembled WGS sequence"/>
</dbReference>
<dbReference type="EMBL" id="JANSKX010000002">
    <property type="protein sequence ID" value="MCY1593807.1"/>
    <property type="molecule type" value="Genomic_DNA"/>
</dbReference>
<evidence type="ECO:0000256" key="5">
    <source>
        <dbReference type="SAM" id="MobiDB-lite"/>
    </source>
</evidence>
<feature type="transmembrane region" description="Helical" evidence="6">
    <location>
        <begin position="161"/>
        <end position="192"/>
    </location>
</feature>
<keyword evidence="2 6" id="KW-0812">Transmembrane</keyword>
<organism evidence="7 8">
    <name type="scientific">Staphylococcus pettenkoferi</name>
    <dbReference type="NCBI Taxonomy" id="170573"/>
    <lineage>
        <taxon>Bacteria</taxon>
        <taxon>Bacillati</taxon>
        <taxon>Bacillota</taxon>
        <taxon>Bacilli</taxon>
        <taxon>Bacillales</taxon>
        <taxon>Staphylococcaceae</taxon>
        <taxon>Staphylococcus</taxon>
    </lineage>
</organism>
<feature type="compositionally biased region" description="Polar residues" evidence="5">
    <location>
        <begin position="7"/>
        <end position="23"/>
    </location>
</feature>
<evidence type="ECO:0000256" key="3">
    <source>
        <dbReference type="ARBA" id="ARBA00022989"/>
    </source>
</evidence>
<name>A0A9Q4D4W8_9STAP</name>
<dbReference type="InterPro" id="IPR019109">
    <property type="entry name" value="MamF_MmsF"/>
</dbReference>
<gene>
    <name evidence="7" type="ORF">NW112_00965</name>
</gene>
<protein>
    <submittedName>
        <fullName evidence="7">DUF4870 domain-containing protein</fullName>
    </submittedName>
</protein>
<proteinExistence type="predicted"/>
<dbReference type="AlphaFoldDB" id="A0A9Q4D4W8"/>
<keyword evidence="3 6" id="KW-1133">Transmembrane helix</keyword>
<keyword evidence="4 6" id="KW-0472">Membrane</keyword>
<feature type="transmembrane region" description="Helical" evidence="6">
    <location>
        <begin position="83"/>
        <end position="109"/>
    </location>
</feature>
<evidence type="ECO:0000313" key="7">
    <source>
        <dbReference type="EMBL" id="MCY1593807.1"/>
    </source>
</evidence>
<evidence type="ECO:0000256" key="6">
    <source>
        <dbReference type="SAM" id="Phobius"/>
    </source>
</evidence>
<evidence type="ECO:0000256" key="1">
    <source>
        <dbReference type="ARBA" id="ARBA00004141"/>
    </source>
</evidence>